<name>A0A8J2L4P5_9HEXA</name>
<reference evidence="1" key="1">
    <citation type="submission" date="2021-06" db="EMBL/GenBank/DDBJ databases">
        <authorList>
            <person name="Hodson N. C."/>
            <person name="Mongue J. A."/>
            <person name="Jaron S. K."/>
        </authorList>
    </citation>
    <scope>NUCLEOTIDE SEQUENCE</scope>
</reference>
<evidence type="ECO:0000313" key="1">
    <source>
        <dbReference type="EMBL" id="CAG7827836.1"/>
    </source>
</evidence>
<sequence length="64" mass="7377">GPGYDRKSFSKTTMSGQECEAELKQRRIILLQIPAVWMRFEVHINFGVKKKSQILRKIQAEAKG</sequence>
<dbReference type="EMBL" id="CAJVCH010545081">
    <property type="protein sequence ID" value="CAG7827836.1"/>
    <property type="molecule type" value="Genomic_DNA"/>
</dbReference>
<dbReference type="Proteomes" id="UP000708208">
    <property type="component" value="Unassembled WGS sequence"/>
</dbReference>
<evidence type="ECO:0000313" key="2">
    <source>
        <dbReference type="Proteomes" id="UP000708208"/>
    </source>
</evidence>
<feature type="non-terminal residue" evidence="1">
    <location>
        <position position="64"/>
    </location>
</feature>
<proteinExistence type="predicted"/>
<accession>A0A8J2L4P5</accession>
<keyword evidence="2" id="KW-1185">Reference proteome</keyword>
<organism evidence="1 2">
    <name type="scientific">Allacma fusca</name>
    <dbReference type="NCBI Taxonomy" id="39272"/>
    <lineage>
        <taxon>Eukaryota</taxon>
        <taxon>Metazoa</taxon>
        <taxon>Ecdysozoa</taxon>
        <taxon>Arthropoda</taxon>
        <taxon>Hexapoda</taxon>
        <taxon>Collembola</taxon>
        <taxon>Symphypleona</taxon>
        <taxon>Sminthuridae</taxon>
        <taxon>Allacma</taxon>
    </lineage>
</organism>
<dbReference type="AlphaFoldDB" id="A0A8J2L4P5"/>
<gene>
    <name evidence="1" type="ORF">AFUS01_LOCUS37797</name>
</gene>
<protein>
    <submittedName>
        <fullName evidence="1">Uncharacterized protein</fullName>
    </submittedName>
</protein>
<comment type="caution">
    <text evidence="1">The sequence shown here is derived from an EMBL/GenBank/DDBJ whole genome shotgun (WGS) entry which is preliminary data.</text>
</comment>